<feature type="non-terminal residue" evidence="2">
    <location>
        <position position="1"/>
    </location>
</feature>
<dbReference type="InterPro" id="IPR007345">
    <property type="entry name" value="Polysacch_pyruvyl_Trfase"/>
</dbReference>
<dbReference type="AlphaFoldDB" id="A0AAP2YZH2"/>
<dbReference type="PANTHER" id="PTHR36836:SF1">
    <property type="entry name" value="COLANIC ACID BIOSYNTHESIS PROTEIN WCAK"/>
    <property type="match status" value="1"/>
</dbReference>
<keyword evidence="2" id="KW-0808">Transferase</keyword>
<gene>
    <name evidence="2" type="ORF">OB960_09545</name>
</gene>
<organism evidence="2 3">
    <name type="scientific">Natronoglomus mannanivorans</name>
    <dbReference type="NCBI Taxonomy" id="2979990"/>
    <lineage>
        <taxon>Archaea</taxon>
        <taxon>Methanobacteriati</taxon>
        <taxon>Methanobacteriota</taxon>
        <taxon>Stenosarchaea group</taxon>
        <taxon>Halobacteria</taxon>
        <taxon>Halobacteriales</taxon>
        <taxon>Natrialbaceae</taxon>
        <taxon>Natronoglomus</taxon>
    </lineage>
</organism>
<protein>
    <submittedName>
        <fullName evidence="2">Polysaccharide pyruvyl transferase family protein</fullName>
    </submittedName>
</protein>
<dbReference type="GO" id="GO:0016740">
    <property type="term" value="F:transferase activity"/>
    <property type="evidence" value="ECO:0007669"/>
    <property type="project" value="UniProtKB-KW"/>
</dbReference>
<comment type="caution">
    <text evidence="2">The sequence shown here is derived from an EMBL/GenBank/DDBJ whole genome shotgun (WGS) entry which is preliminary data.</text>
</comment>
<dbReference type="EMBL" id="JAOPKA010000004">
    <property type="protein sequence ID" value="MCU4741640.1"/>
    <property type="molecule type" value="Genomic_DNA"/>
</dbReference>
<dbReference type="Pfam" id="PF04230">
    <property type="entry name" value="PS_pyruv_trans"/>
    <property type="match status" value="1"/>
</dbReference>
<evidence type="ECO:0000259" key="1">
    <source>
        <dbReference type="Pfam" id="PF04230"/>
    </source>
</evidence>
<accession>A0AAP2YZH2</accession>
<evidence type="ECO:0000313" key="3">
    <source>
        <dbReference type="Proteomes" id="UP001321018"/>
    </source>
</evidence>
<sequence>IHYILQQTPSKKFYRLLYSASNRGDAAILEGVYQSLEDVYPDANITVMTESPRAAELVNGIDAEKQVLAGFQWDISKKNVARAYLSMASHFYTRGMTPPGFEYIKESSNIQPYLDADLVISTGGQFLTDIYFPEKIGILWEHYFLNQIETPVIIYAQTLGPFNRSPYRTMVKTVLDKTDLIITRDKESKRIIEDLGISTPVHFTADAAFSINIDNCKKTPLDPFRKSETLPDIGERTVSISVREWKHTDADTAVDDYALVIANIADWLIEEKNVNVVFASTCTGLDRYKKDDRLMAAQIVNLMEHGEQEKVQILSSEYTPQQLVHIYKQMDLHIGMRMHSNILAMMAKTPVVAIQYQFKTKGLMGMFDLLDYMIDINDVDEDSLQQIVEDAFNQRAQIVDTLQSKLPTIQSESRRSARLVKEYFNSNKHNS</sequence>
<proteinExistence type="predicted"/>
<evidence type="ECO:0000313" key="2">
    <source>
        <dbReference type="EMBL" id="MCU4741640.1"/>
    </source>
</evidence>
<name>A0AAP2YZH2_9EURY</name>
<dbReference type="Proteomes" id="UP001321018">
    <property type="component" value="Unassembled WGS sequence"/>
</dbReference>
<reference evidence="2" key="1">
    <citation type="submission" date="2022-09" db="EMBL/GenBank/DDBJ databases">
        <title>Enrichment on poylsaccharides allowed isolation of novel metabolic and taxonomic groups of Haloarchaea.</title>
        <authorList>
            <person name="Sorokin D.Y."/>
            <person name="Elcheninov A.G."/>
            <person name="Khizhniak T.V."/>
            <person name="Kolganova T.V."/>
            <person name="Kublanov I.V."/>
        </authorList>
    </citation>
    <scope>NUCLEOTIDE SEQUENCE</scope>
    <source>
        <strain evidence="2">AArc-xg1-1</strain>
    </source>
</reference>
<feature type="domain" description="Polysaccharide pyruvyl transferase" evidence="1">
    <location>
        <begin position="22"/>
        <end position="356"/>
    </location>
</feature>
<dbReference type="PANTHER" id="PTHR36836">
    <property type="entry name" value="COLANIC ACID BIOSYNTHESIS PROTEIN WCAK"/>
    <property type="match status" value="1"/>
</dbReference>
<dbReference type="RefSeq" id="WP_338003475.1">
    <property type="nucleotide sequence ID" value="NZ_JAOPKA010000004.1"/>
</dbReference>